<name>A0A0S7WMA7_UNCT6</name>
<evidence type="ECO:0000313" key="2">
    <source>
        <dbReference type="Proteomes" id="UP000051124"/>
    </source>
</evidence>
<gene>
    <name evidence="1" type="ORF">AMJ40_00300</name>
</gene>
<dbReference type="EMBL" id="LIZT01000003">
    <property type="protein sequence ID" value="KPJ51284.1"/>
    <property type="molecule type" value="Genomic_DNA"/>
</dbReference>
<organism evidence="1 2">
    <name type="scientific">candidate division TA06 bacterium DG_26</name>
    <dbReference type="NCBI Taxonomy" id="1703771"/>
    <lineage>
        <taxon>Bacteria</taxon>
        <taxon>Bacteria division TA06</taxon>
    </lineage>
</organism>
<reference evidence="1 2" key="1">
    <citation type="journal article" date="2015" name="Microbiome">
        <title>Genomic resolution of linkages in carbon, nitrogen, and sulfur cycling among widespread estuary sediment bacteria.</title>
        <authorList>
            <person name="Baker B.J."/>
            <person name="Lazar C.S."/>
            <person name="Teske A.P."/>
            <person name="Dick G.J."/>
        </authorList>
    </citation>
    <scope>NUCLEOTIDE SEQUENCE [LARGE SCALE GENOMIC DNA]</scope>
    <source>
        <strain evidence="1">DG_26</strain>
    </source>
</reference>
<sequence>MVRGTPQVCMDGVQATVVMRLGRCTALAEEGEILFRFAGTSRGSPGGGGCTILMEQHPMGLRMRGRPPIPWDTGTHTIPQAISRPMGIQDMEAGTRVWLSRQYQQPSLRERDRGCFRKEVSRMPFGMGRAGWFMWPYFAQWVGYWYPFVPYIGPHSYATFPYASSYPYAPMAKEEEVAYLQEQAKMVKQEYDRISSRLKELQKAK</sequence>
<evidence type="ECO:0008006" key="3">
    <source>
        <dbReference type="Google" id="ProtNLM"/>
    </source>
</evidence>
<comment type="caution">
    <text evidence="1">The sequence shown here is derived from an EMBL/GenBank/DDBJ whole genome shotgun (WGS) entry which is preliminary data.</text>
</comment>
<dbReference type="AlphaFoldDB" id="A0A0S7WMA7"/>
<dbReference type="Proteomes" id="UP000051124">
    <property type="component" value="Unassembled WGS sequence"/>
</dbReference>
<accession>A0A0S7WMA7</accession>
<evidence type="ECO:0000313" key="1">
    <source>
        <dbReference type="EMBL" id="KPJ51284.1"/>
    </source>
</evidence>
<protein>
    <recommendedName>
        <fullName evidence="3">DUF5320 domain-containing protein</fullName>
    </recommendedName>
</protein>
<proteinExistence type="predicted"/>